<name>A0A3D0KED6_9GAMM</name>
<reference evidence="8" key="1">
    <citation type="journal article" date="2018" name="Nat. Biotechnol.">
        <title>A standardized bacterial taxonomy based on genome phylogeny substantially revises the tree of life.</title>
        <authorList>
            <person name="Parks D.H."/>
            <person name="Chuvochina M."/>
            <person name="Waite D.W."/>
            <person name="Rinke C."/>
            <person name="Skarshewski A."/>
            <person name="Chaumeil P.A."/>
            <person name="Hugenholtz P."/>
        </authorList>
    </citation>
    <scope>NUCLEOTIDE SEQUENCE [LARGE SCALE GENOMIC DNA]</scope>
    <source>
        <strain evidence="8">UBA11284</strain>
    </source>
</reference>
<evidence type="ECO:0000256" key="5">
    <source>
        <dbReference type="ARBA" id="ARBA00022729"/>
    </source>
</evidence>
<comment type="similarity">
    <text evidence="2">Belongs to the bacterial solute-binding protein 8 family.</text>
</comment>
<keyword evidence="6" id="KW-0812">Transmembrane</keyword>
<feature type="domain" description="Fe/B12 periplasmic-binding" evidence="7">
    <location>
        <begin position="52"/>
        <end position="311"/>
    </location>
</feature>
<dbReference type="PRINTS" id="PR01715">
    <property type="entry name" value="FERRIBNDNGPP"/>
</dbReference>
<evidence type="ECO:0000259" key="7">
    <source>
        <dbReference type="PROSITE" id="PS50983"/>
    </source>
</evidence>
<feature type="transmembrane region" description="Helical" evidence="6">
    <location>
        <begin position="21"/>
        <end position="43"/>
    </location>
</feature>
<evidence type="ECO:0000256" key="3">
    <source>
        <dbReference type="ARBA" id="ARBA00022448"/>
    </source>
</evidence>
<proteinExistence type="inferred from homology"/>
<dbReference type="InterPro" id="IPR002491">
    <property type="entry name" value="ABC_transptr_periplasmic_BD"/>
</dbReference>
<evidence type="ECO:0000313" key="8">
    <source>
        <dbReference type="EMBL" id="HCA01942.1"/>
    </source>
</evidence>
<keyword evidence="6" id="KW-1133">Transmembrane helix</keyword>
<keyword evidence="6" id="KW-0472">Membrane</keyword>
<keyword evidence="4" id="KW-0410">Iron transport</keyword>
<dbReference type="InterPro" id="IPR051313">
    <property type="entry name" value="Bact_iron-sidero_bind"/>
</dbReference>
<keyword evidence="4" id="KW-0406">Ion transport</keyword>
<keyword evidence="3" id="KW-0813">Transport</keyword>
<dbReference type="GO" id="GO:1901678">
    <property type="term" value="P:iron coordination entity transport"/>
    <property type="evidence" value="ECO:0007669"/>
    <property type="project" value="UniProtKB-ARBA"/>
</dbReference>
<keyword evidence="5" id="KW-0732">Signal</keyword>
<accession>A0A3D0KED6</accession>
<dbReference type="PANTHER" id="PTHR30532:SF1">
    <property type="entry name" value="IRON(3+)-HYDROXAMATE-BINDING PROTEIN FHUD"/>
    <property type="match status" value="1"/>
</dbReference>
<dbReference type="AlphaFoldDB" id="A0A3D0KED6"/>
<keyword evidence="4" id="KW-0408">Iron</keyword>
<dbReference type="Gene3D" id="3.40.50.1980">
    <property type="entry name" value="Nitrogenase molybdenum iron protein domain"/>
    <property type="match status" value="2"/>
</dbReference>
<dbReference type="SUPFAM" id="SSF53807">
    <property type="entry name" value="Helical backbone' metal receptor"/>
    <property type="match status" value="1"/>
</dbReference>
<organism evidence="8">
    <name type="scientific">Halomonas campaniensis</name>
    <dbReference type="NCBI Taxonomy" id="213554"/>
    <lineage>
        <taxon>Bacteria</taxon>
        <taxon>Pseudomonadati</taxon>
        <taxon>Pseudomonadota</taxon>
        <taxon>Gammaproteobacteria</taxon>
        <taxon>Oceanospirillales</taxon>
        <taxon>Halomonadaceae</taxon>
        <taxon>Halomonas</taxon>
    </lineage>
</organism>
<dbReference type="EMBL" id="DOTR01000034">
    <property type="protein sequence ID" value="HCA01942.1"/>
    <property type="molecule type" value="Genomic_DNA"/>
</dbReference>
<protein>
    <recommendedName>
        <fullName evidence="7">Fe/B12 periplasmic-binding domain-containing protein</fullName>
    </recommendedName>
</protein>
<comment type="caution">
    <text evidence="8">The sequence shown here is derived from an EMBL/GenBank/DDBJ whole genome shotgun (WGS) entry which is preliminary data.</text>
</comment>
<dbReference type="Pfam" id="PF01497">
    <property type="entry name" value="Peripla_BP_2"/>
    <property type="match status" value="1"/>
</dbReference>
<sequence length="317" mass="35954">MSFVKKYVYNIFRVSEGGFVVIRYMNMIIWLMLSIWLVLFVVIPVKADSRHNIVTFDYAIADTLDALQHPPIAMGGLAQYRQLYQEKLLPETHDLGLRFQPNFEYLSLFEPDAILISPPAHLNIQNKLLNIAHVEKIQLLWSKLNVWPSLDHLTREIGKVIDDEQQAQVFIDTVEVSLSDMAAKIERPAEPLLIVEIRDGRHVRVYGPGSLEDAVLTRLGLENAWQGSTNGWGFSTLSILEAFRLEGQKVVLHPFYAQEQDSTSTLPASGLWQHWLDDTSLSINRNYWPWGGFPSALRFAESLVEALEAQALVEAAG</sequence>
<dbReference type="GO" id="GO:0030288">
    <property type="term" value="C:outer membrane-bounded periplasmic space"/>
    <property type="evidence" value="ECO:0007669"/>
    <property type="project" value="TreeGrafter"/>
</dbReference>
<dbReference type="PANTHER" id="PTHR30532">
    <property type="entry name" value="IRON III DICITRATE-BINDING PERIPLASMIC PROTEIN"/>
    <property type="match status" value="1"/>
</dbReference>
<evidence type="ECO:0000256" key="6">
    <source>
        <dbReference type="SAM" id="Phobius"/>
    </source>
</evidence>
<evidence type="ECO:0000256" key="4">
    <source>
        <dbReference type="ARBA" id="ARBA00022496"/>
    </source>
</evidence>
<evidence type="ECO:0000256" key="1">
    <source>
        <dbReference type="ARBA" id="ARBA00004196"/>
    </source>
</evidence>
<evidence type="ECO:0000256" key="2">
    <source>
        <dbReference type="ARBA" id="ARBA00008814"/>
    </source>
</evidence>
<gene>
    <name evidence="8" type="ORF">DEO68_07125</name>
</gene>
<dbReference type="PROSITE" id="PS50983">
    <property type="entry name" value="FE_B12_PBP"/>
    <property type="match status" value="1"/>
</dbReference>
<comment type="subcellular location">
    <subcellularLocation>
        <location evidence="1">Cell envelope</location>
    </subcellularLocation>
</comment>